<reference evidence="3" key="1">
    <citation type="submission" date="2022-06" db="EMBL/GenBank/DDBJ databases">
        <title>Aeoliella straminimaris, a novel planctomycete from sediments.</title>
        <authorList>
            <person name="Vitorino I.R."/>
            <person name="Lage O.M."/>
        </authorList>
    </citation>
    <scope>NUCLEOTIDE SEQUENCE</scope>
    <source>
        <strain evidence="3">ICT_H6.2</strain>
    </source>
</reference>
<sequence>MDRRDFLYHSLRSAALTSGAICLTGCGSVLYRERVHQPHSRDIDWSIAALNGLGLALFFVPGVVAFAVDFYTGAIYLPPEYYGGYPPMESPTPPAGPEPTPVYESVPAPMPAPASPPQAAVEPAGSAQLERIALRPAQLNQRGIEQVVAAQIGQPVALDDSNVRMSPLERLEQFAAVRKQHEQDPLFGAPPLTWFRQSAA</sequence>
<evidence type="ECO:0000313" key="3">
    <source>
        <dbReference type="EMBL" id="MCO6045800.1"/>
    </source>
</evidence>
<evidence type="ECO:0000256" key="1">
    <source>
        <dbReference type="SAM" id="MobiDB-lite"/>
    </source>
</evidence>
<keyword evidence="2" id="KW-0812">Transmembrane</keyword>
<gene>
    <name evidence="3" type="ORF">NG895_18025</name>
</gene>
<comment type="caution">
    <text evidence="3">The sequence shown here is derived from an EMBL/GenBank/DDBJ whole genome shotgun (WGS) entry which is preliminary data.</text>
</comment>
<protein>
    <submittedName>
        <fullName evidence="3">Uncharacterized protein</fullName>
    </submittedName>
</protein>
<feature type="transmembrane region" description="Helical" evidence="2">
    <location>
        <begin position="43"/>
        <end position="68"/>
    </location>
</feature>
<name>A0A9X2FBF7_9BACT</name>
<feature type="compositionally biased region" description="Pro residues" evidence="1">
    <location>
        <begin position="88"/>
        <end position="100"/>
    </location>
</feature>
<dbReference type="EMBL" id="JAMXLR010000061">
    <property type="protein sequence ID" value="MCO6045800.1"/>
    <property type="molecule type" value="Genomic_DNA"/>
</dbReference>
<keyword evidence="2" id="KW-1133">Transmembrane helix</keyword>
<dbReference type="Proteomes" id="UP001155241">
    <property type="component" value="Unassembled WGS sequence"/>
</dbReference>
<accession>A0A9X2FBF7</accession>
<keyword evidence="2" id="KW-0472">Membrane</keyword>
<evidence type="ECO:0000313" key="4">
    <source>
        <dbReference type="Proteomes" id="UP001155241"/>
    </source>
</evidence>
<dbReference type="AlphaFoldDB" id="A0A9X2FBF7"/>
<evidence type="ECO:0000256" key="2">
    <source>
        <dbReference type="SAM" id="Phobius"/>
    </source>
</evidence>
<keyword evidence="4" id="KW-1185">Reference proteome</keyword>
<feature type="transmembrane region" description="Helical" evidence="2">
    <location>
        <begin position="6"/>
        <end position="31"/>
    </location>
</feature>
<dbReference type="RefSeq" id="WP_252853911.1">
    <property type="nucleotide sequence ID" value="NZ_JAMXLR010000061.1"/>
</dbReference>
<organism evidence="3 4">
    <name type="scientific">Aeoliella straminimaris</name>
    <dbReference type="NCBI Taxonomy" id="2954799"/>
    <lineage>
        <taxon>Bacteria</taxon>
        <taxon>Pseudomonadati</taxon>
        <taxon>Planctomycetota</taxon>
        <taxon>Planctomycetia</taxon>
        <taxon>Pirellulales</taxon>
        <taxon>Lacipirellulaceae</taxon>
        <taxon>Aeoliella</taxon>
    </lineage>
</organism>
<feature type="region of interest" description="Disordered" evidence="1">
    <location>
        <begin position="88"/>
        <end position="120"/>
    </location>
</feature>
<proteinExistence type="predicted"/>